<dbReference type="FunFam" id="3.30.900.10:FF:000009">
    <property type="entry name" value="Meiosis-specific protein ASY2"/>
    <property type="match status" value="1"/>
</dbReference>
<dbReference type="Proteomes" id="UP001604277">
    <property type="component" value="Unassembled WGS sequence"/>
</dbReference>
<dbReference type="InterPro" id="IPR051294">
    <property type="entry name" value="HORMA_MeioticProgression"/>
</dbReference>
<feature type="compositionally biased region" description="Acidic residues" evidence="6">
    <location>
        <begin position="286"/>
        <end position="299"/>
    </location>
</feature>
<evidence type="ECO:0000256" key="1">
    <source>
        <dbReference type="ARBA" id="ARBA00004123"/>
    </source>
</evidence>
<feature type="region of interest" description="Disordered" evidence="6">
    <location>
        <begin position="630"/>
        <end position="660"/>
    </location>
</feature>
<evidence type="ECO:0000256" key="4">
    <source>
        <dbReference type="ARBA" id="ARBA00023242"/>
    </source>
</evidence>
<evidence type="ECO:0000256" key="5">
    <source>
        <dbReference type="ARBA" id="ARBA00023254"/>
    </source>
</evidence>
<keyword evidence="4" id="KW-0539">Nucleus</keyword>
<evidence type="ECO:0000256" key="2">
    <source>
        <dbReference type="ARBA" id="ARBA00004286"/>
    </source>
</evidence>
<feature type="compositionally biased region" description="Acidic residues" evidence="6">
    <location>
        <begin position="262"/>
        <end position="272"/>
    </location>
</feature>
<feature type="compositionally biased region" description="Polar residues" evidence="6">
    <location>
        <begin position="571"/>
        <end position="582"/>
    </location>
</feature>
<feature type="region of interest" description="Disordered" evidence="6">
    <location>
        <begin position="262"/>
        <end position="327"/>
    </location>
</feature>
<feature type="region of interest" description="Disordered" evidence="6">
    <location>
        <begin position="559"/>
        <end position="599"/>
    </location>
</feature>
<dbReference type="GO" id="GO:0003677">
    <property type="term" value="F:DNA binding"/>
    <property type="evidence" value="ECO:0007669"/>
    <property type="project" value="UniProtKB-KW"/>
</dbReference>
<keyword evidence="3" id="KW-0158">Chromosome</keyword>
<sequence length="660" mass="74799">MDNTPDSLAWANAIMVVKVKITMESLSVMLAQKVKESEITEQDSLLLTRNLLRIAIFNISYIRGLFPEKYFNDKSVPALEMKIKKLMPTDAESRRLVDWMEKGVYDALQKKYLRTLLFCICEAVDGPIIEEYTFSFSYSNSDSQEVSMNINRNGTKEGGTFNCNSNTEITPSQMRSSACKMVRTLIQLMRTLDKMPEERTILMKLLYYDDVTPVDYEPPFFRGCTEEEAHNPWTRSPLKMQVGNVNSKHFVLALKVKSVLDPCEDENDDQDDVSLGGDSPRRDENSESDSEISNSDDDQYIVAPVEKKQTREDNIAVDEDDTQDPEKDLQQLGRVKDWIRSYHLDTVELTDVLSNFPDISVVLIEAVMNNLELFLLVAEIMDKLVKEGVTTRASAESYNIKKQKRANFKSQKSDYEFDAVKEEMEGQTVANDGKAGVIGVDHMYMKALYHALPMNYISVAKLQSKLEGEANPTIVRKLIDKMTRDGFVEAKSNRRLGKRVIHSDLTKKMLIEVKKALLDVDDMSLDANESVNKSNHLQLQTTDNNHKDLSTCGDLHSIGSDLTRTRGRSGGLQNDSTRTEQTVSRREQGNTLTSRAEPVTSRESFVPGIEDGRANGDTNIREGMDTIMCSRSTQDKRARKASTVKEPILQYRKRQKSQAV</sequence>
<protein>
    <submittedName>
        <fullName evidence="8">DNA-binding HORMA family protein</fullName>
    </submittedName>
</protein>
<reference evidence="9" key="1">
    <citation type="submission" date="2024-07" db="EMBL/GenBank/DDBJ databases">
        <title>Two chromosome-level genome assemblies of Korean endemic species Abeliophyllum distichum and Forsythia ovata (Oleaceae).</title>
        <authorList>
            <person name="Jang H."/>
        </authorList>
    </citation>
    <scope>NUCLEOTIDE SEQUENCE [LARGE SCALE GENOMIC DNA]</scope>
</reference>
<proteinExistence type="predicted"/>
<comment type="subcellular location">
    <subcellularLocation>
        <location evidence="2">Chromosome</location>
    </subcellularLocation>
    <subcellularLocation>
        <location evidence="1">Nucleus</location>
    </subcellularLocation>
</comment>
<dbReference type="InterPro" id="IPR036570">
    <property type="entry name" value="HORMA_dom_sf"/>
</dbReference>
<dbReference type="PANTHER" id="PTHR48225">
    <property type="entry name" value="HORMA DOMAIN-CONTAINING PROTEIN 1"/>
    <property type="match status" value="1"/>
</dbReference>
<keyword evidence="9" id="KW-1185">Reference proteome</keyword>
<dbReference type="EMBL" id="JBFOLJ010000009">
    <property type="protein sequence ID" value="KAL2507602.1"/>
    <property type="molecule type" value="Genomic_DNA"/>
</dbReference>
<evidence type="ECO:0000256" key="6">
    <source>
        <dbReference type="SAM" id="MobiDB-lite"/>
    </source>
</evidence>
<dbReference type="GO" id="GO:0000228">
    <property type="term" value="C:nuclear chromosome"/>
    <property type="evidence" value="ECO:0007669"/>
    <property type="project" value="UniProtKB-ARBA"/>
</dbReference>
<dbReference type="GO" id="GO:0007129">
    <property type="term" value="P:homologous chromosome pairing at meiosis"/>
    <property type="evidence" value="ECO:0007669"/>
    <property type="project" value="UniProtKB-ARBA"/>
</dbReference>
<feature type="compositionally biased region" description="Basic residues" evidence="6">
    <location>
        <begin position="651"/>
        <end position="660"/>
    </location>
</feature>
<accession>A0ABD1T4J9</accession>
<evidence type="ECO:0000259" key="7">
    <source>
        <dbReference type="PROSITE" id="PS50815"/>
    </source>
</evidence>
<dbReference type="Gene3D" id="3.30.900.10">
    <property type="entry name" value="HORMA domain"/>
    <property type="match status" value="1"/>
</dbReference>
<dbReference type="Pfam" id="PF02301">
    <property type="entry name" value="HORMA"/>
    <property type="match status" value="1"/>
</dbReference>
<dbReference type="PROSITE" id="PS50815">
    <property type="entry name" value="HORMA"/>
    <property type="match status" value="1"/>
</dbReference>
<feature type="compositionally biased region" description="Basic and acidic residues" evidence="6">
    <location>
        <begin position="305"/>
        <end position="314"/>
    </location>
</feature>
<dbReference type="SUPFAM" id="SSF56019">
    <property type="entry name" value="The spindle assembly checkpoint protein mad2"/>
    <property type="match status" value="1"/>
</dbReference>
<keyword evidence="8" id="KW-0238">DNA-binding</keyword>
<dbReference type="InterPro" id="IPR003511">
    <property type="entry name" value="HORMA_dom"/>
</dbReference>
<evidence type="ECO:0000256" key="3">
    <source>
        <dbReference type="ARBA" id="ARBA00022454"/>
    </source>
</evidence>
<evidence type="ECO:0000313" key="9">
    <source>
        <dbReference type="Proteomes" id="UP001604277"/>
    </source>
</evidence>
<gene>
    <name evidence="8" type="ORF">Fot_31249</name>
</gene>
<keyword evidence="5" id="KW-0469">Meiosis</keyword>
<dbReference type="AlphaFoldDB" id="A0ABD1T4J9"/>
<organism evidence="8 9">
    <name type="scientific">Forsythia ovata</name>
    <dbReference type="NCBI Taxonomy" id="205694"/>
    <lineage>
        <taxon>Eukaryota</taxon>
        <taxon>Viridiplantae</taxon>
        <taxon>Streptophyta</taxon>
        <taxon>Embryophyta</taxon>
        <taxon>Tracheophyta</taxon>
        <taxon>Spermatophyta</taxon>
        <taxon>Magnoliopsida</taxon>
        <taxon>eudicotyledons</taxon>
        <taxon>Gunneridae</taxon>
        <taxon>Pentapetalae</taxon>
        <taxon>asterids</taxon>
        <taxon>lamiids</taxon>
        <taxon>Lamiales</taxon>
        <taxon>Oleaceae</taxon>
        <taxon>Forsythieae</taxon>
        <taxon>Forsythia</taxon>
    </lineage>
</organism>
<dbReference type="PANTHER" id="PTHR48225:SF7">
    <property type="entry name" value="MEIOSIS-SPECIFIC PROTEIN HOP1"/>
    <property type="match status" value="1"/>
</dbReference>
<feature type="domain" description="HORMA" evidence="7">
    <location>
        <begin position="42"/>
        <end position="256"/>
    </location>
</feature>
<evidence type="ECO:0000313" key="8">
    <source>
        <dbReference type="EMBL" id="KAL2507602.1"/>
    </source>
</evidence>
<comment type="caution">
    <text evidence="8">The sequence shown here is derived from an EMBL/GenBank/DDBJ whole genome shotgun (WGS) entry which is preliminary data.</text>
</comment>
<name>A0ABD1T4J9_9LAMI</name>